<dbReference type="GO" id="GO:0016579">
    <property type="term" value="P:protein deubiquitination"/>
    <property type="evidence" value="ECO:0007669"/>
    <property type="project" value="InterPro"/>
</dbReference>
<evidence type="ECO:0000256" key="8">
    <source>
        <dbReference type="ARBA" id="ARBA00023187"/>
    </source>
</evidence>
<dbReference type="InterPro" id="IPR033809">
    <property type="entry name" value="USP39"/>
</dbReference>
<accession>A0A1E3PHA2</accession>
<dbReference type="InterPro" id="IPR028889">
    <property type="entry name" value="USP"/>
</dbReference>
<keyword evidence="6 10" id="KW-0863">Zinc-finger</keyword>
<feature type="region of interest" description="Disordered" evidence="11">
    <location>
        <begin position="1"/>
        <end position="51"/>
    </location>
</feature>
<dbReference type="InterPro" id="IPR013083">
    <property type="entry name" value="Znf_RING/FYVE/PHD"/>
</dbReference>
<evidence type="ECO:0000256" key="2">
    <source>
        <dbReference type="ARBA" id="ARBA00009085"/>
    </source>
</evidence>
<dbReference type="EMBL" id="KV454411">
    <property type="protein sequence ID" value="ODQ64793.1"/>
    <property type="molecule type" value="Genomic_DNA"/>
</dbReference>
<dbReference type="PANTHER" id="PTHR21646">
    <property type="entry name" value="UBIQUITIN CARBOXYL-TERMINAL HYDROLASE"/>
    <property type="match status" value="1"/>
</dbReference>
<dbReference type="GO" id="GO:0008270">
    <property type="term" value="F:zinc ion binding"/>
    <property type="evidence" value="ECO:0007669"/>
    <property type="project" value="UniProtKB-KW"/>
</dbReference>
<evidence type="ECO:0000256" key="3">
    <source>
        <dbReference type="ARBA" id="ARBA00022664"/>
    </source>
</evidence>
<dbReference type="PROSITE" id="PS50235">
    <property type="entry name" value="USP_3"/>
    <property type="match status" value="1"/>
</dbReference>
<dbReference type="GO" id="GO:0000245">
    <property type="term" value="P:spliceosomal complex assembly"/>
    <property type="evidence" value="ECO:0007669"/>
    <property type="project" value="InterPro"/>
</dbReference>
<evidence type="ECO:0000256" key="4">
    <source>
        <dbReference type="ARBA" id="ARBA00022723"/>
    </source>
</evidence>
<proteinExistence type="inferred from homology"/>
<evidence type="ECO:0000259" key="12">
    <source>
        <dbReference type="PROSITE" id="PS50235"/>
    </source>
</evidence>
<evidence type="ECO:0000259" key="13">
    <source>
        <dbReference type="PROSITE" id="PS50271"/>
    </source>
</evidence>
<keyword evidence="4" id="KW-0479">Metal-binding</keyword>
<dbReference type="GO" id="GO:0004843">
    <property type="term" value="F:cysteine-type deubiquitinase activity"/>
    <property type="evidence" value="ECO:0007669"/>
    <property type="project" value="InterPro"/>
</dbReference>
<evidence type="ECO:0000313" key="15">
    <source>
        <dbReference type="Proteomes" id="UP000095009"/>
    </source>
</evidence>
<dbReference type="SUPFAM" id="SSF57850">
    <property type="entry name" value="RING/U-box"/>
    <property type="match status" value="1"/>
</dbReference>
<keyword evidence="5" id="KW-0747">Spliceosome</keyword>
<keyword evidence="15" id="KW-1185">Reference proteome</keyword>
<dbReference type="PANTHER" id="PTHR21646:SF16">
    <property type="entry name" value="U4_U6.U5 TRI-SNRNP-ASSOCIATED PROTEIN 2"/>
    <property type="match status" value="1"/>
</dbReference>
<feature type="domain" description="USP" evidence="12">
    <location>
        <begin position="198"/>
        <end position="520"/>
    </location>
</feature>
<keyword evidence="8" id="KW-0508">mRNA splicing</keyword>
<feature type="compositionally biased region" description="Polar residues" evidence="11">
    <location>
        <begin position="23"/>
        <end position="44"/>
    </location>
</feature>
<gene>
    <name evidence="14" type="ORF">NADFUDRAFT_52416</name>
</gene>
<dbReference type="Proteomes" id="UP000095009">
    <property type="component" value="Unassembled WGS sequence"/>
</dbReference>
<dbReference type="PROSITE" id="PS50271">
    <property type="entry name" value="ZF_UBP"/>
    <property type="match status" value="1"/>
</dbReference>
<evidence type="ECO:0000256" key="10">
    <source>
        <dbReference type="PROSITE-ProRule" id="PRU00502"/>
    </source>
</evidence>
<dbReference type="AlphaFoldDB" id="A0A1E3PHA2"/>
<keyword evidence="9" id="KW-0539">Nucleus</keyword>
<dbReference type="Gene3D" id="3.90.70.10">
    <property type="entry name" value="Cysteine proteinases"/>
    <property type="match status" value="1"/>
</dbReference>
<evidence type="ECO:0000256" key="5">
    <source>
        <dbReference type="ARBA" id="ARBA00022728"/>
    </source>
</evidence>
<evidence type="ECO:0000256" key="9">
    <source>
        <dbReference type="ARBA" id="ARBA00023242"/>
    </source>
</evidence>
<protein>
    <submittedName>
        <fullName evidence="14">Cysteine proteinase</fullName>
    </submittedName>
</protein>
<dbReference type="InterPro" id="IPR050185">
    <property type="entry name" value="Ub_carboxyl-term_hydrolase"/>
</dbReference>
<evidence type="ECO:0000256" key="11">
    <source>
        <dbReference type="SAM" id="MobiDB-lite"/>
    </source>
</evidence>
<sequence>MPDKTSKLESAKRAVPETESLVKSDSNAQLNQSSITKRTKLSNSPDREHDQEAINEVKEVEDAEKMVITELNDNALDEMYLETIDRSRLDFDFEKLCSVSLSNNNVYACLVCGKYFQGRGKSSYAYFHSVNEDHHVYINLKALKIYLLPENYEITSNSLNDIKYVVNPTYTKEYVSKLDKTEIISQGLNRKPYHPGFIGINNIKENDYANVVIQALAHISPLRDYFMLQAFDAQSSELVKRTGSLIRKIWNPRAFKLHVSPHELLQHINLISRKRFSAVEQSDPFDFMNWLFNNLHLALGGSKTRSGSSIVQQTFQGRVKIESQKITSRADEDDKLIFNTSEEVQKSQVPFLFLSLDLPPAPLFRDAIDANNMLQVPLVSLLAKYDGSTTQELAGHRKRYKVIKLPPFLIFHVKRFSKTVSGEIERNPIVVNFPIKSLDMARYYEPTTSKETDESTLYDLRANIILEQTSVTSGKKNEWKVQLVDKSKDQWYKIQDLSISQVQKELLFLDESYIQIWERRTL</sequence>
<dbReference type="Gene3D" id="3.30.40.10">
    <property type="entry name" value="Zinc/RING finger domain, C3HC4 (zinc finger)"/>
    <property type="match status" value="1"/>
</dbReference>
<dbReference type="InterPro" id="IPR001607">
    <property type="entry name" value="Znf_UBP"/>
</dbReference>
<dbReference type="Pfam" id="PF00443">
    <property type="entry name" value="UCH"/>
    <property type="match status" value="1"/>
</dbReference>
<dbReference type="InterPro" id="IPR038765">
    <property type="entry name" value="Papain-like_cys_pep_sf"/>
</dbReference>
<dbReference type="GO" id="GO:0005681">
    <property type="term" value="C:spliceosomal complex"/>
    <property type="evidence" value="ECO:0007669"/>
    <property type="project" value="UniProtKB-KW"/>
</dbReference>
<dbReference type="SMART" id="SM00290">
    <property type="entry name" value="ZnF_UBP"/>
    <property type="match status" value="1"/>
</dbReference>
<name>A0A1E3PHA2_9ASCO</name>
<comment type="subcellular location">
    <subcellularLocation>
        <location evidence="1">Nucleus</location>
    </subcellularLocation>
</comment>
<evidence type="ECO:0000256" key="6">
    <source>
        <dbReference type="ARBA" id="ARBA00022771"/>
    </source>
</evidence>
<evidence type="ECO:0000256" key="1">
    <source>
        <dbReference type="ARBA" id="ARBA00004123"/>
    </source>
</evidence>
<feature type="domain" description="UBP-type" evidence="13">
    <location>
        <begin position="76"/>
        <end position="173"/>
    </location>
</feature>
<comment type="similarity">
    <text evidence="2">Belongs to the peptidase C19 family.</text>
</comment>
<evidence type="ECO:0000256" key="7">
    <source>
        <dbReference type="ARBA" id="ARBA00022833"/>
    </source>
</evidence>
<dbReference type="CDD" id="cd02669">
    <property type="entry name" value="Peptidase_C19M"/>
    <property type="match status" value="1"/>
</dbReference>
<dbReference type="OrthoDB" id="10263353at2759"/>
<evidence type="ECO:0000313" key="14">
    <source>
        <dbReference type="EMBL" id="ODQ64793.1"/>
    </source>
</evidence>
<keyword evidence="3" id="KW-0507">mRNA processing</keyword>
<organism evidence="14 15">
    <name type="scientific">Nadsonia fulvescens var. elongata DSM 6958</name>
    <dbReference type="NCBI Taxonomy" id="857566"/>
    <lineage>
        <taxon>Eukaryota</taxon>
        <taxon>Fungi</taxon>
        <taxon>Dikarya</taxon>
        <taxon>Ascomycota</taxon>
        <taxon>Saccharomycotina</taxon>
        <taxon>Dipodascomycetes</taxon>
        <taxon>Dipodascales</taxon>
        <taxon>Dipodascales incertae sedis</taxon>
        <taxon>Nadsonia</taxon>
    </lineage>
</organism>
<dbReference type="SUPFAM" id="SSF54001">
    <property type="entry name" value="Cysteine proteinases"/>
    <property type="match status" value="1"/>
</dbReference>
<dbReference type="STRING" id="857566.A0A1E3PHA2"/>
<dbReference type="InterPro" id="IPR001394">
    <property type="entry name" value="Peptidase_C19_UCH"/>
</dbReference>
<keyword evidence="7" id="KW-0862">Zinc</keyword>
<reference evidence="14 15" key="1">
    <citation type="journal article" date="2016" name="Proc. Natl. Acad. Sci. U.S.A.">
        <title>Comparative genomics of biotechnologically important yeasts.</title>
        <authorList>
            <person name="Riley R."/>
            <person name="Haridas S."/>
            <person name="Wolfe K.H."/>
            <person name="Lopes M.R."/>
            <person name="Hittinger C.T."/>
            <person name="Goeker M."/>
            <person name="Salamov A.A."/>
            <person name="Wisecaver J.H."/>
            <person name="Long T.M."/>
            <person name="Calvey C.H."/>
            <person name="Aerts A.L."/>
            <person name="Barry K.W."/>
            <person name="Choi C."/>
            <person name="Clum A."/>
            <person name="Coughlan A.Y."/>
            <person name="Deshpande S."/>
            <person name="Douglass A.P."/>
            <person name="Hanson S.J."/>
            <person name="Klenk H.-P."/>
            <person name="LaButti K.M."/>
            <person name="Lapidus A."/>
            <person name="Lindquist E.A."/>
            <person name="Lipzen A.M."/>
            <person name="Meier-Kolthoff J.P."/>
            <person name="Ohm R.A."/>
            <person name="Otillar R.P."/>
            <person name="Pangilinan J.L."/>
            <person name="Peng Y."/>
            <person name="Rokas A."/>
            <person name="Rosa C.A."/>
            <person name="Scheuner C."/>
            <person name="Sibirny A.A."/>
            <person name="Slot J.C."/>
            <person name="Stielow J.B."/>
            <person name="Sun H."/>
            <person name="Kurtzman C.P."/>
            <person name="Blackwell M."/>
            <person name="Grigoriev I.V."/>
            <person name="Jeffries T.W."/>
        </authorList>
    </citation>
    <scope>NUCLEOTIDE SEQUENCE [LARGE SCALE GENOMIC DNA]</scope>
    <source>
        <strain evidence="14 15">DSM 6958</strain>
    </source>
</reference>
<dbReference type="Pfam" id="PF02148">
    <property type="entry name" value="zf-UBP"/>
    <property type="match status" value="1"/>
</dbReference>
<dbReference type="FunFam" id="3.30.40.10:FF:000068">
    <property type="entry name" value="U4/U6.U5 tri-snRNP-associated protein 2"/>
    <property type="match status" value="1"/>
</dbReference>
<feature type="compositionally biased region" description="Basic and acidic residues" evidence="11">
    <location>
        <begin position="1"/>
        <end position="22"/>
    </location>
</feature>